<comment type="function">
    <text evidence="3">Purine nucleoside enzyme that catalyzes the phosphorolysis of adenosine and inosine nucleosides, yielding D-ribose 1-phosphate and the respective free bases, adenine and hypoxanthine. Also catalyzes the phosphorolysis of S-methyl-5'-thioadenosine into adenine and S-methyl-5-thio-alpha-D-ribose 1-phosphate. Also has adenosine deaminase activity.</text>
</comment>
<dbReference type="Gene3D" id="3.60.140.10">
    <property type="entry name" value="CNF1/YfiH-like putative cysteine hydrolases"/>
    <property type="match status" value="1"/>
</dbReference>
<comment type="caution">
    <text evidence="13">The sequence shown here is derived from an EMBL/GenBank/DDBJ whole genome shotgun (WGS) entry which is preliminary data.</text>
</comment>
<dbReference type="CDD" id="cd16833">
    <property type="entry name" value="YfiH"/>
    <property type="match status" value="1"/>
</dbReference>
<evidence type="ECO:0000256" key="10">
    <source>
        <dbReference type="ARBA" id="ARBA00048968"/>
    </source>
</evidence>
<dbReference type="EMBL" id="JACHON010000001">
    <property type="protein sequence ID" value="MBB6511367.1"/>
    <property type="molecule type" value="Genomic_DNA"/>
</dbReference>
<comment type="catalytic activity">
    <reaction evidence="9">
        <text>adenosine + H2O + H(+) = inosine + NH4(+)</text>
        <dbReference type="Rhea" id="RHEA:24408"/>
        <dbReference type="ChEBI" id="CHEBI:15377"/>
        <dbReference type="ChEBI" id="CHEBI:15378"/>
        <dbReference type="ChEBI" id="CHEBI:16335"/>
        <dbReference type="ChEBI" id="CHEBI:17596"/>
        <dbReference type="ChEBI" id="CHEBI:28938"/>
        <dbReference type="EC" id="3.5.4.4"/>
    </reaction>
    <physiologicalReaction direction="left-to-right" evidence="9">
        <dbReference type="Rhea" id="RHEA:24409"/>
    </physiologicalReaction>
</comment>
<dbReference type="InterPro" id="IPR003730">
    <property type="entry name" value="Cu_polyphenol_OxRdtase"/>
</dbReference>
<evidence type="ECO:0000256" key="2">
    <source>
        <dbReference type="ARBA" id="ARBA00001947"/>
    </source>
</evidence>
<dbReference type="InterPro" id="IPR038371">
    <property type="entry name" value="Cu_polyphenol_OxRdtase_sf"/>
</dbReference>
<evidence type="ECO:0000256" key="7">
    <source>
        <dbReference type="ARBA" id="ARBA00022801"/>
    </source>
</evidence>
<dbReference type="GO" id="GO:0017061">
    <property type="term" value="F:S-methyl-5-thioadenosine phosphorylase activity"/>
    <property type="evidence" value="ECO:0007669"/>
    <property type="project" value="UniProtKB-EC"/>
</dbReference>
<dbReference type="InterPro" id="IPR011324">
    <property type="entry name" value="Cytotoxic_necrot_fac-like_cat"/>
</dbReference>
<dbReference type="NCBIfam" id="TIGR00726">
    <property type="entry name" value="peptidoglycan editing factor PgeF"/>
    <property type="match status" value="1"/>
</dbReference>
<accession>A0A841RHN4</accession>
<organism evidence="13 14">
    <name type="scientific">Gracilibacillus halotolerans</name>
    <dbReference type="NCBI Taxonomy" id="74386"/>
    <lineage>
        <taxon>Bacteria</taxon>
        <taxon>Bacillati</taxon>
        <taxon>Bacillota</taxon>
        <taxon>Bacilli</taxon>
        <taxon>Bacillales</taxon>
        <taxon>Bacillaceae</taxon>
        <taxon>Gracilibacillus</taxon>
    </lineage>
</organism>
<evidence type="ECO:0000256" key="1">
    <source>
        <dbReference type="ARBA" id="ARBA00000553"/>
    </source>
</evidence>
<dbReference type="GO" id="GO:0016787">
    <property type="term" value="F:hydrolase activity"/>
    <property type="evidence" value="ECO:0007669"/>
    <property type="project" value="UniProtKB-KW"/>
</dbReference>
<evidence type="ECO:0000256" key="12">
    <source>
        <dbReference type="RuleBase" id="RU361274"/>
    </source>
</evidence>
<dbReference type="PANTHER" id="PTHR30616">
    <property type="entry name" value="UNCHARACTERIZED PROTEIN YFIH"/>
    <property type="match status" value="1"/>
</dbReference>
<dbReference type="PANTHER" id="PTHR30616:SF2">
    <property type="entry name" value="PURINE NUCLEOSIDE PHOSPHORYLASE LACC1"/>
    <property type="match status" value="1"/>
</dbReference>
<comment type="catalytic activity">
    <reaction evidence="1">
        <text>inosine + phosphate = alpha-D-ribose 1-phosphate + hypoxanthine</text>
        <dbReference type="Rhea" id="RHEA:27646"/>
        <dbReference type="ChEBI" id="CHEBI:17368"/>
        <dbReference type="ChEBI" id="CHEBI:17596"/>
        <dbReference type="ChEBI" id="CHEBI:43474"/>
        <dbReference type="ChEBI" id="CHEBI:57720"/>
        <dbReference type="EC" id="2.4.2.1"/>
    </reaction>
    <physiologicalReaction direction="left-to-right" evidence="1">
        <dbReference type="Rhea" id="RHEA:27647"/>
    </physiologicalReaction>
</comment>
<evidence type="ECO:0000313" key="14">
    <source>
        <dbReference type="Proteomes" id="UP000572212"/>
    </source>
</evidence>
<dbReference type="RefSeq" id="WP_184243511.1">
    <property type="nucleotide sequence ID" value="NZ_BAAACU010000022.1"/>
</dbReference>
<sequence>MVEPFNISSDDSILWITEWMKKDPQLVAGFTTKYGGDSSKDYESLNLGLHVGDKPSTVIQNRHIISEKLRFPLKSWILTEQCHGNQVLIVGEKDKGRGAFDSRDALQLADGMLTDTPGVLCVTMYADCVPLFFLDSTTKTVAVVHAGWKGSVKEIAKQTVKQFTDHSSKIEDLQVVIGPCICKDCYEVDESVIKYIDEKYSDAYVEKGNKYLLDLKRLNELILHDAGITSDQIQQTTYCTFEDSMFYSHRRDNQHTGRMIGFIGYRMKE</sequence>
<evidence type="ECO:0000313" key="13">
    <source>
        <dbReference type="EMBL" id="MBB6511367.1"/>
    </source>
</evidence>
<protein>
    <recommendedName>
        <fullName evidence="12">Purine nucleoside phosphorylase</fullName>
    </recommendedName>
</protein>
<evidence type="ECO:0000256" key="5">
    <source>
        <dbReference type="ARBA" id="ARBA00022679"/>
    </source>
</evidence>
<gene>
    <name evidence="13" type="ORF">GGQ92_000134</name>
</gene>
<dbReference type="Pfam" id="PF02578">
    <property type="entry name" value="Cu-oxidase_4"/>
    <property type="match status" value="1"/>
</dbReference>
<dbReference type="GO" id="GO:0005507">
    <property type="term" value="F:copper ion binding"/>
    <property type="evidence" value="ECO:0007669"/>
    <property type="project" value="TreeGrafter"/>
</dbReference>
<comment type="cofactor">
    <cofactor evidence="2">
        <name>Zn(2+)</name>
        <dbReference type="ChEBI" id="CHEBI:29105"/>
    </cofactor>
</comment>
<proteinExistence type="inferred from homology"/>
<keyword evidence="7" id="KW-0378">Hydrolase</keyword>
<name>A0A841RHN4_9BACI</name>
<comment type="catalytic activity">
    <reaction evidence="11">
        <text>S-methyl-5'-thioadenosine + phosphate = 5-(methylsulfanyl)-alpha-D-ribose 1-phosphate + adenine</text>
        <dbReference type="Rhea" id="RHEA:11852"/>
        <dbReference type="ChEBI" id="CHEBI:16708"/>
        <dbReference type="ChEBI" id="CHEBI:17509"/>
        <dbReference type="ChEBI" id="CHEBI:43474"/>
        <dbReference type="ChEBI" id="CHEBI:58533"/>
        <dbReference type="EC" id="2.4.2.28"/>
    </reaction>
    <physiologicalReaction direction="left-to-right" evidence="11">
        <dbReference type="Rhea" id="RHEA:11853"/>
    </physiologicalReaction>
</comment>
<evidence type="ECO:0000256" key="8">
    <source>
        <dbReference type="ARBA" id="ARBA00022833"/>
    </source>
</evidence>
<dbReference type="SUPFAM" id="SSF64438">
    <property type="entry name" value="CNF1/YfiH-like putative cysteine hydrolases"/>
    <property type="match status" value="1"/>
</dbReference>
<comment type="similarity">
    <text evidence="4 12">Belongs to the purine nucleoside phosphorylase YfiH/LACC1 family.</text>
</comment>
<dbReference type="AlphaFoldDB" id="A0A841RHN4"/>
<keyword evidence="8" id="KW-0862">Zinc</keyword>
<comment type="catalytic activity">
    <reaction evidence="10">
        <text>adenosine + phosphate = alpha-D-ribose 1-phosphate + adenine</text>
        <dbReference type="Rhea" id="RHEA:27642"/>
        <dbReference type="ChEBI" id="CHEBI:16335"/>
        <dbReference type="ChEBI" id="CHEBI:16708"/>
        <dbReference type="ChEBI" id="CHEBI:43474"/>
        <dbReference type="ChEBI" id="CHEBI:57720"/>
        <dbReference type="EC" id="2.4.2.1"/>
    </reaction>
    <physiologicalReaction direction="left-to-right" evidence="10">
        <dbReference type="Rhea" id="RHEA:27643"/>
    </physiologicalReaction>
</comment>
<keyword evidence="14" id="KW-1185">Reference proteome</keyword>
<evidence type="ECO:0000256" key="9">
    <source>
        <dbReference type="ARBA" id="ARBA00047989"/>
    </source>
</evidence>
<evidence type="ECO:0000256" key="4">
    <source>
        <dbReference type="ARBA" id="ARBA00007353"/>
    </source>
</evidence>
<evidence type="ECO:0000256" key="6">
    <source>
        <dbReference type="ARBA" id="ARBA00022723"/>
    </source>
</evidence>
<evidence type="ECO:0000256" key="3">
    <source>
        <dbReference type="ARBA" id="ARBA00003215"/>
    </source>
</evidence>
<dbReference type="Proteomes" id="UP000572212">
    <property type="component" value="Unassembled WGS sequence"/>
</dbReference>
<reference evidence="13 14" key="1">
    <citation type="submission" date="2020-08" db="EMBL/GenBank/DDBJ databases">
        <title>Genomic Encyclopedia of Type Strains, Phase IV (KMG-IV): sequencing the most valuable type-strain genomes for metagenomic binning, comparative biology and taxonomic classification.</title>
        <authorList>
            <person name="Goeker M."/>
        </authorList>
    </citation>
    <scope>NUCLEOTIDE SEQUENCE [LARGE SCALE GENOMIC DNA]</scope>
    <source>
        <strain evidence="13 14">DSM 11805</strain>
    </source>
</reference>
<keyword evidence="6" id="KW-0479">Metal-binding</keyword>
<keyword evidence="5" id="KW-0808">Transferase</keyword>
<evidence type="ECO:0000256" key="11">
    <source>
        <dbReference type="ARBA" id="ARBA00049893"/>
    </source>
</evidence>